<dbReference type="EMBL" id="MNCJ02000332">
    <property type="protein sequence ID" value="KAF5756062.1"/>
    <property type="molecule type" value="Genomic_DNA"/>
</dbReference>
<protein>
    <submittedName>
        <fullName evidence="2">O-acyltransferase WSD1</fullName>
    </submittedName>
</protein>
<dbReference type="Proteomes" id="UP000215914">
    <property type="component" value="Unassembled WGS sequence"/>
</dbReference>
<dbReference type="GO" id="GO:0019432">
    <property type="term" value="P:triglyceride biosynthetic process"/>
    <property type="evidence" value="ECO:0000318"/>
    <property type="project" value="GO_Central"/>
</dbReference>
<sequence>MESTTSESGNSSSTSLVLLNTRSIDGYKSVEEMLHNPDTQHLWGNQFGFIQVSIPKLYKSDHTFNPLKFVYEVHATVKRNRNSWAIHLTGMLLECLRKYRGTQVAAKFLHRIQKNASMGLTNMMGPVEKMAASNQPIKGLYVMIFNVPQSYKVTVMSYMNQLRVVLGTEKGVIDPQKLKKCILQAYDMINKASL</sequence>
<reference evidence="2" key="2">
    <citation type="submission" date="2020-06" db="EMBL/GenBank/DDBJ databases">
        <title>Helianthus annuus Genome sequencing and assembly Release 2.</title>
        <authorList>
            <person name="Gouzy J."/>
            <person name="Langlade N."/>
            <person name="Munos S."/>
        </authorList>
    </citation>
    <scope>NUCLEOTIDE SEQUENCE</scope>
    <source>
        <tissue evidence="2">Leaves</tissue>
    </source>
</reference>
<accession>A0A9K3DL12</accession>
<evidence type="ECO:0000313" key="3">
    <source>
        <dbReference type="Proteomes" id="UP000215914"/>
    </source>
</evidence>
<dbReference type="Gramene" id="mRNA:HanXRQr2_Chr17g0810171">
    <property type="protein sequence ID" value="mRNA:HanXRQr2_Chr17g0810171"/>
    <property type="gene ID" value="HanXRQr2_Chr17g0810171"/>
</dbReference>
<proteinExistence type="predicted"/>
<dbReference type="InterPro" id="IPR009721">
    <property type="entry name" value="O-acyltransferase_WSD1_C"/>
</dbReference>
<dbReference type="Pfam" id="PF06974">
    <property type="entry name" value="WS_DGAT_C"/>
    <property type="match status" value="1"/>
</dbReference>
<dbReference type="PANTHER" id="PTHR31650:SF34">
    <property type="entry name" value="O-ACYLTRANSFERASE WSD1-LIKE ISOFORM X1"/>
    <property type="match status" value="1"/>
</dbReference>
<comment type="caution">
    <text evidence="2">The sequence shown here is derived from an EMBL/GenBank/DDBJ whole genome shotgun (WGS) entry which is preliminary data.</text>
</comment>
<keyword evidence="3" id="KW-1185">Reference proteome</keyword>
<reference evidence="2" key="1">
    <citation type="journal article" date="2017" name="Nature">
        <title>The sunflower genome provides insights into oil metabolism, flowering and Asterid evolution.</title>
        <authorList>
            <person name="Badouin H."/>
            <person name="Gouzy J."/>
            <person name="Grassa C.J."/>
            <person name="Murat F."/>
            <person name="Staton S.E."/>
            <person name="Cottret L."/>
            <person name="Lelandais-Briere C."/>
            <person name="Owens G.L."/>
            <person name="Carrere S."/>
            <person name="Mayjonade B."/>
            <person name="Legrand L."/>
            <person name="Gill N."/>
            <person name="Kane N.C."/>
            <person name="Bowers J.E."/>
            <person name="Hubner S."/>
            <person name="Bellec A."/>
            <person name="Berard A."/>
            <person name="Berges H."/>
            <person name="Blanchet N."/>
            <person name="Boniface M.C."/>
            <person name="Brunel D."/>
            <person name="Catrice O."/>
            <person name="Chaidir N."/>
            <person name="Claudel C."/>
            <person name="Donnadieu C."/>
            <person name="Faraut T."/>
            <person name="Fievet G."/>
            <person name="Helmstetter N."/>
            <person name="King M."/>
            <person name="Knapp S.J."/>
            <person name="Lai Z."/>
            <person name="Le Paslier M.C."/>
            <person name="Lippi Y."/>
            <person name="Lorenzon L."/>
            <person name="Mandel J.R."/>
            <person name="Marage G."/>
            <person name="Marchand G."/>
            <person name="Marquand E."/>
            <person name="Bret-Mestries E."/>
            <person name="Morien E."/>
            <person name="Nambeesan S."/>
            <person name="Nguyen T."/>
            <person name="Pegot-Espagnet P."/>
            <person name="Pouilly N."/>
            <person name="Raftis F."/>
            <person name="Sallet E."/>
            <person name="Schiex T."/>
            <person name="Thomas J."/>
            <person name="Vandecasteele C."/>
            <person name="Vares D."/>
            <person name="Vear F."/>
            <person name="Vautrin S."/>
            <person name="Crespi M."/>
            <person name="Mangin B."/>
            <person name="Burke J.M."/>
            <person name="Salse J."/>
            <person name="Munos S."/>
            <person name="Vincourt P."/>
            <person name="Rieseberg L.H."/>
            <person name="Langlade N.B."/>
        </authorList>
    </citation>
    <scope>NUCLEOTIDE SEQUENCE</scope>
    <source>
        <tissue evidence="2">Leaves</tissue>
    </source>
</reference>
<dbReference type="InterPro" id="IPR045034">
    <property type="entry name" value="O-acyltransferase_WSD1-like"/>
</dbReference>
<evidence type="ECO:0000259" key="1">
    <source>
        <dbReference type="Pfam" id="PF06974"/>
    </source>
</evidence>
<dbReference type="GO" id="GO:0008374">
    <property type="term" value="F:O-acyltransferase activity"/>
    <property type="evidence" value="ECO:0000318"/>
    <property type="project" value="GO_Central"/>
</dbReference>
<gene>
    <name evidence="2" type="ORF">HanXRQr2_Chr17g0810171</name>
</gene>
<evidence type="ECO:0000313" key="2">
    <source>
        <dbReference type="EMBL" id="KAF5756062.1"/>
    </source>
</evidence>
<organism evidence="2 3">
    <name type="scientific">Helianthus annuus</name>
    <name type="common">Common sunflower</name>
    <dbReference type="NCBI Taxonomy" id="4232"/>
    <lineage>
        <taxon>Eukaryota</taxon>
        <taxon>Viridiplantae</taxon>
        <taxon>Streptophyta</taxon>
        <taxon>Embryophyta</taxon>
        <taxon>Tracheophyta</taxon>
        <taxon>Spermatophyta</taxon>
        <taxon>Magnoliopsida</taxon>
        <taxon>eudicotyledons</taxon>
        <taxon>Gunneridae</taxon>
        <taxon>Pentapetalae</taxon>
        <taxon>asterids</taxon>
        <taxon>campanulids</taxon>
        <taxon>Asterales</taxon>
        <taxon>Asteraceae</taxon>
        <taxon>Asteroideae</taxon>
        <taxon>Heliantheae alliance</taxon>
        <taxon>Heliantheae</taxon>
        <taxon>Helianthus</taxon>
    </lineage>
</organism>
<feature type="domain" description="O-acyltransferase WSD1 C-terminal" evidence="1">
    <location>
        <begin position="43"/>
        <end position="189"/>
    </location>
</feature>
<dbReference type="AlphaFoldDB" id="A0A9K3DL12"/>
<dbReference type="GO" id="GO:0005886">
    <property type="term" value="C:plasma membrane"/>
    <property type="evidence" value="ECO:0000318"/>
    <property type="project" value="GO_Central"/>
</dbReference>
<dbReference type="PANTHER" id="PTHR31650">
    <property type="entry name" value="O-ACYLTRANSFERASE (WSD1-LIKE) FAMILY PROTEIN"/>
    <property type="match status" value="1"/>
</dbReference>
<name>A0A9K3DL12_HELAN</name>